<dbReference type="OrthoDB" id="202478at2157"/>
<sequence length="141" mass="15021">MSLLEHVLIPVASESDATATCDALRPYLGEIERVTAVHVIEKGGGMVDKAPLEKRRSDAEAFLATVERELGESVVLDTRTAYGTDLVETIFDQAGEVGATAVAFRPRSGSRIVRFLAGDTAAKLVTEPEVPVVSLPTPTEV</sequence>
<protein>
    <recommendedName>
        <fullName evidence="3">Universal stress protein family protein</fullName>
    </recommendedName>
</protein>
<dbReference type="Proteomes" id="UP000199126">
    <property type="component" value="Unassembled WGS sequence"/>
</dbReference>
<accession>A0A1H8PBX1</accession>
<dbReference type="RefSeq" id="WP_089821350.1">
    <property type="nucleotide sequence ID" value="NZ_FODV01000002.1"/>
</dbReference>
<reference evidence="2" key="1">
    <citation type="submission" date="2016-10" db="EMBL/GenBank/DDBJ databases">
        <authorList>
            <person name="Varghese N."/>
            <person name="Submissions S."/>
        </authorList>
    </citation>
    <scope>NUCLEOTIDE SEQUENCE [LARGE SCALE GENOMIC DNA]</scope>
    <source>
        <strain evidence="2">CGMCC 1.10121</strain>
    </source>
</reference>
<evidence type="ECO:0008006" key="3">
    <source>
        <dbReference type="Google" id="ProtNLM"/>
    </source>
</evidence>
<proteinExistence type="predicted"/>
<dbReference type="InterPro" id="IPR014729">
    <property type="entry name" value="Rossmann-like_a/b/a_fold"/>
</dbReference>
<evidence type="ECO:0000313" key="2">
    <source>
        <dbReference type="Proteomes" id="UP000199126"/>
    </source>
</evidence>
<evidence type="ECO:0000313" key="1">
    <source>
        <dbReference type="EMBL" id="SEO39442.1"/>
    </source>
</evidence>
<keyword evidence="2" id="KW-1185">Reference proteome</keyword>
<dbReference type="SUPFAM" id="SSF52402">
    <property type="entry name" value="Adenine nucleotide alpha hydrolases-like"/>
    <property type="match status" value="1"/>
</dbReference>
<dbReference type="AlphaFoldDB" id="A0A1H8PBX1"/>
<organism evidence="1 2">
    <name type="scientific">Halogranum amylolyticum</name>
    <dbReference type="NCBI Taxonomy" id="660520"/>
    <lineage>
        <taxon>Archaea</taxon>
        <taxon>Methanobacteriati</taxon>
        <taxon>Methanobacteriota</taxon>
        <taxon>Stenosarchaea group</taxon>
        <taxon>Halobacteria</taxon>
        <taxon>Halobacteriales</taxon>
        <taxon>Haloferacaceae</taxon>
    </lineage>
</organism>
<dbReference type="Gene3D" id="3.40.50.620">
    <property type="entry name" value="HUPs"/>
    <property type="match status" value="1"/>
</dbReference>
<name>A0A1H8PBX1_9EURY</name>
<gene>
    <name evidence="1" type="ORF">SAMN04487948_102215</name>
</gene>
<dbReference type="EMBL" id="FODV01000002">
    <property type="protein sequence ID" value="SEO39442.1"/>
    <property type="molecule type" value="Genomic_DNA"/>
</dbReference>